<keyword evidence="2" id="KW-1185">Reference proteome</keyword>
<protein>
    <submittedName>
        <fullName evidence="1">Uncharacterized protein</fullName>
    </submittedName>
</protein>
<reference evidence="1 2" key="1">
    <citation type="submission" date="2022-07" db="EMBL/GenBank/DDBJ databases">
        <title>Mucilaginibacter sp. JC4.</title>
        <authorList>
            <person name="Le V."/>
            <person name="Ko S.-R."/>
            <person name="Ahn C.-Y."/>
            <person name="Oh H.-M."/>
        </authorList>
    </citation>
    <scope>NUCLEOTIDE SEQUENCE [LARGE SCALE GENOMIC DNA]</scope>
    <source>
        <strain evidence="1 2">JC4</strain>
    </source>
</reference>
<evidence type="ECO:0000313" key="1">
    <source>
        <dbReference type="EMBL" id="MCQ6961352.1"/>
    </source>
</evidence>
<dbReference type="EMBL" id="JANHOH010000013">
    <property type="protein sequence ID" value="MCQ6961352.1"/>
    <property type="molecule type" value="Genomic_DNA"/>
</dbReference>
<gene>
    <name evidence="1" type="ORF">NPE20_25490</name>
</gene>
<organism evidence="1 2">
    <name type="scientific">Mucilaginibacter aquariorum</name>
    <dbReference type="NCBI Taxonomy" id="2967225"/>
    <lineage>
        <taxon>Bacteria</taxon>
        <taxon>Pseudomonadati</taxon>
        <taxon>Bacteroidota</taxon>
        <taxon>Sphingobacteriia</taxon>
        <taxon>Sphingobacteriales</taxon>
        <taxon>Sphingobacteriaceae</taxon>
        <taxon>Mucilaginibacter</taxon>
    </lineage>
</organism>
<dbReference type="Proteomes" id="UP001204376">
    <property type="component" value="Unassembled WGS sequence"/>
</dbReference>
<proteinExistence type="predicted"/>
<sequence length="59" mass="6697">MTKWSSTFATCPKEIASYLAMTRGEKHGIEDFSSYLVRNDRGITGIIFSINFDQLFTSI</sequence>
<comment type="caution">
    <text evidence="1">The sequence shown here is derived from an EMBL/GenBank/DDBJ whole genome shotgun (WGS) entry which is preliminary data.</text>
</comment>
<accession>A0ABT1T9P3</accession>
<evidence type="ECO:0000313" key="2">
    <source>
        <dbReference type="Proteomes" id="UP001204376"/>
    </source>
</evidence>
<name>A0ABT1T9P3_9SPHI</name>